<dbReference type="Pfam" id="PF13018">
    <property type="entry name" value="ESPR"/>
    <property type="match status" value="1"/>
</dbReference>
<dbReference type="Gene3D" id="2.160.20.10">
    <property type="entry name" value="Single-stranded right-handed beta-helix, Pectin lyase-like"/>
    <property type="match status" value="1"/>
</dbReference>
<protein>
    <recommendedName>
        <fullName evidence="4">Filamentous haemagglutinin FhaB/tRNA nuclease CdiA-like TPS domain-containing protein</fullName>
    </recommendedName>
</protein>
<dbReference type="PANTHER" id="PTHR12338:SF8">
    <property type="entry name" value="HEME_HEMOPEXIN-BINDING PROTEIN"/>
    <property type="match status" value="1"/>
</dbReference>
<gene>
    <name evidence="5" type="ORF">C798_06245</name>
</gene>
<dbReference type="SMART" id="SM00710">
    <property type="entry name" value="PbH1"/>
    <property type="match status" value="12"/>
</dbReference>
<proteinExistence type="predicted"/>
<organism evidence="5 6">
    <name type="scientific">Herbaspirillum rubrisubalbicans Os34</name>
    <dbReference type="NCBI Taxonomy" id="1235827"/>
    <lineage>
        <taxon>Bacteria</taxon>
        <taxon>Pseudomonadati</taxon>
        <taxon>Pseudomonadota</taxon>
        <taxon>Betaproteobacteria</taxon>
        <taxon>Burkholderiales</taxon>
        <taxon>Oxalobacteraceae</taxon>
        <taxon>Herbaspirillum</taxon>
    </lineage>
</organism>
<dbReference type="SUPFAM" id="SSF51126">
    <property type="entry name" value="Pectin lyase-like"/>
    <property type="match status" value="1"/>
</dbReference>
<name>A0A6M4A0D2_9BURK</name>
<evidence type="ECO:0000256" key="3">
    <source>
        <dbReference type="ARBA" id="ARBA00022729"/>
    </source>
</evidence>
<dbReference type="GO" id="GO:0005576">
    <property type="term" value="C:extracellular region"/>
    <property type="evidence" value="ECO:0007669"/>
    <property type="project" value="UniProtKB-SubCell"/>
</dbReference>
<evidence type="ECO:0000313" key="6">
    <source>
        <dbReference type="Proteomes" id="UP000501648"/>
    </source>
</evidence>
<reference evidence="5 6" key="1">
    <citation type="journal article" date="2012" name="J. Bacteriol.">
        <title>Genome sequence of the pathogenic Herbaspirillum seropedicae strain Os34, isolated from rice roots.</title>
        <authorList>
            <person name="Ye W."/>
            <person name="Ye S."/>
            <person name="Liu J."/>
            <person name="Chang S."/>
            <person name="Chen M."/>
            <person name="Zhu B."/>
            <person name="Guo L."/>
            <person name="An Q."/>
        </authorList>
    </citation>
    <scope>NUCLEOTIDE SEQUENCE [LARGE SCALE GENOMIC DNA]</scope>
    <source>
        <strain evidence="5 6">Os34</strain>
    </source>
</reference>
<keyword evidence="3" id="KW-0732">Signal</keyword>
<dbReference type="EMBL" id="CP008956">
    <property type="protein sequence ID" value="QJQ03873.1"/>
    <property type="molecule type" value="Genomic_DNA"/>
</dbReference>
<evidence type="ECO:0000259" key="4">
    <source>
        <dbReference type="SMART" id="SM00912"/>
    </source>
</evidence>
<dbReference type="SMART" id="SM00912">
    <property type="entry name" value="Haemagg_act"/>
    <property type="match status" value="1"/>
</dbReference>
<evidence type="ECO:0000256" key="2">
    <source>
        <dbReference type="ARBA" id="ARBA00022525"/>
    </source>
</evidence>
<comment type="subcellular location">
    <subcellularLocation>
        <location evidence="1">Secreted</location>
    </subcellularLocation>
</comment>
<dbReference type="Proteomes" id="UP000501648">
    <property type="component" value="Chromosome"/>
</dbReference>
<dbReference type="PANTHER" id="PTHR12338">
    <property type="entry name" value="AUTOTRANSPORTER"/>
    <property type="match status" value="1"/>
</dbReference>
<dbReference type="InterPro" id="IPR011050">
    <property type="entry name" value="Pectin_lyase_fold/virulence"/>
</dbReference>
<dbReference type="Pfam" id="PF05860">
    <property type="entry name" value="TPS"/>
    <property type="match status" value="1"/>
</dbReference>
<sequence>MNKIYRLIFSKHHGMLVAVAENAVSQRKGGGSVVGGGGIDLRSPLALRRLTIAVMTAFSLNTVLPSWAAAPLPTGGRVTSGAGTVSVNGKTMTIDQSSQVLGLNWTGFSIGSGNTVNFAQPDASAVAVNRVIGTQASQIYGNLNANGQIYLINPNGIVFGSTAQVNVGSLLASTATNVSIDGNSVVLSGQSNAKVVNQGNIKATDGGFVVLSGQKVSNSGQIQANGGYVALMAGTKVSLQLDNGALVSVNVDASAVQALVDNKGLILADGGKVYLTAWGKNTLLSTVVNNDGIIRARGYGSSAGGTVVLLGEGGDTVTRGSINVSGQGAGQQGGTVVLGGGRVGVFDNATIDASGVAGGGRVVIGGDSLNKARSVANIGFANSTYVGSNTTINIGSSQGDGGFVETSGEHLAMLGRVSASSAGKAGEWLVDPTNITINTSISNATNSSNTWSGSGTNSVVNNASIEAALNSGANVTVTTNSSGSGTGWINVAANIAKTSGGNASLTLYANGAINISGYSITSSSNLLNISMSSVGDGVTLTNSTLNSNGGAINISSCTAVLNNPNINTNGGNLTISTNGGSSGPTMTLWGCSTLNVGSGFGNLSVISSTWALNLIGSLTTIGNINITGQGGSDAGVYIQAPGNIASTGGNLAIKGITSMASAQGGGLQISSLNASGNISFIGISNTNSAGVWIGQSAVVTGANITGSSASGAGVNATNSNVTGTTIVGSSASGVGVNLTNVNVVSGYITGTGGLVGVNLSQTNVNGTNIVGSSNGTGVNITNSSVTGGNVAGTGGSVGVGYYNWTPSTALSTNITGVSNGGNGLILSGTSAYTQAANTTLNITGNTTLLNGNLDLLTSAGNVFNGSVVASNVGYLSVNATGNLSILGVNGSTLNVGAIYVTSGALNISNVGAFNLLSGFISSSGGAIKISSCTATLSNTSINTNGGNLTVSVNGSSGPVLNIGGNTSLNVGSGFGNLNAVSPAWAVNLTGSLTTIGNINITGQGGWDAGVYIQAPGNIASTGGNLAIKGITSMASAQGGGLQISSLNASGNISFIGISNTNSAGVWIGQSAVVTGANITGSSASGAGVNATNSNVTGTTIVGSSASGVGVNLTNVNVVSGYITGTGGLVGVNLSQTNVNGTNIVGSSNGTGVNITNSSVTGGNVAGTGGSVGVGYYNWTPSTALSTNITGVSNGGNGLILSGTSAYTQAANTTLNITGNTTLLNGNLDLLTSAGNVFNGSVVASNVGYLSVNATGNLSILGVNGSTLNVGAIYVTSGALNISNVGAFNLLSGFISSSGGAINISSCTATLSNTSINTNGGNLTVSVNGSSGPVLNIGGNTSLNVGSGFGNLNAVSPAWAVNLTGSLTTIGNINITGQGGSDAGVYIQVPGNIASTGGNLAIKGITSMASANGAGLR</sequence>
<dbReference type="InterPro" id="IPR050909">
    <property type="entry name" value="Bact_Autotransporter_VF"/>
</dbReference>
<keyword evidence="2" id="KW-0964">Secreted</keyword>
<dbReference type="NCBIfam" id="TIGR01901">
    <property type="entry name" value="adhes_NPXG"/>
    <property type="match status" value="1"/>
</dbReference>
<dbReference type="RefSeq" id="WP_171426956.1">
    <property type="nucleotide sequence ID" value="NZ_CP008956.1"/>
</dbReference>
<dbReference type="InterPro" id="IPR008638">
    <property type="entry name" value="FhaB/CdiA-like_TPS"/>
</dbReference>
<feature type="domain" description="Filamentous haemagglutinin FhaB/tRNA nuclease CdiA-like TPS" evidence="4">
    <location>
        <begin position="69"/>
        <end position="181"/>
    </location>
</feature>
<dbReference type="InterPro" id="IPR012334">
    <property type="entry name" value="Pectin_lyas_fold"/>
</dbReference>
<evidence type="ECO:0000313" key="5">
    <source>
        <dbReference type="EMBL" id="QJQ03873.1"/>
    </source>
</evidence>
<dbReference type="InterPro" id="IPR006626">
    <property type="entry name" value="PbH1"/>
</dbReference>
<evidence type="ECO:0000256" key="1">
    <source>
        <dbReference type="ARBA" id="ARBA00004613"/>
    </source>
</evidence>
<dbReference type="InterPro" id="IPR024973">
    <property type="entry name" value="ESPR"/>
</dbReference>
<accession>A0A6M4A0D2</accession>